<dbReference type="SUPFAM" id="SSF52540">
    <property type="entry name" value="P-loop containing nucleoside triphosphate hydrolases"/>
    <property type="match status" value="1"/>
</dbReference>
<dbReference type="PANTHER" id="PTHR43788:SF8">
    <property type="entry name" value="DNA-BINDING PROTEIN SMUBP-2"/>
    <property type="match status" value="1"/>
</dbReference>
<feature type="domain" description="DNA2/NAM7 helicase-like C-terminal" evidence="8">
    <location>
        <begin position="1021"/>
        <end position="1205"/>
    </location>
</feature>
<evidence type="ECO:0000256" key="3">
    <source>
        <dbReference type="ARBA" id="ARBA00022801"/>
    </source>
</evidence>
<keyword evidence="6" id="KW-0175">Coiled coil</keyword>
<evidence type="ECO:0000259" key="8">
    <source>
        <dbReference type="Pfam" id="PF13087"/>
    </source>
</evidence>
<dbReference type="PANTHER" id="PTHR43788">
    <property type="entry name" value="DNA2/NAM7 HELICASE FAMILY MEMBER"/>
    <property type="match status" value="1"/>
</dbReference>
<evidence type="ECO:0000256" key="4">
    <source>
        <dbReference type="ARBA" id="ARBA00022806"/>
    </source>
</evidence>
<organism evidence="9 10">
    <name type="scientific">Streptococcus dentapri</name>
    <dbReference type="NCBI Taxonomy" id="573564"/>
    <lineage>
        <taxon>Bacteria</taxon>
        <taxon>Bacillati</taxon>
        <taxon>Bacillota</taxon>
        <taxon>Bacilli</taxon>
        <taxon>Lactobacillales</taxon>
        <taxon>Streptococcaceae</taxon>
        <taxon>Streptococcus</taxon>
    </lineage>
</organism>
<comment type="similarity">
    <text evidence="1">Belongs to the DNA2/NAM7 helicase family.</text>
</comment>
<keyword evidence="5" id="KW-0067">ATP-binding</keyword>
<evidence type="ECO:0000256" key="5">
    <source>
        <dbReference type="ARBA" id="ARBA00022840"/>
    </source>
</evidence>
<gene>
    <name evidence="9" type="ORF">ACFOSE_07280</name>
</gene>
<feature type="domain" description="DNA2/NAM7 helicase helicase" evidence="7">
    <location>
        <begin position="894"/>
        <end position="959"/>
    </location>
</feature>
<dbReference type="InterPro" id="IPR041679">
    <property type="entry name" value="DNA2/NAM7-like_C"/>
</dbReference>
<name>A0ABV8D2P6_9STRE</name>
<reference evidence="10" key="1">
    <citation type="journal article" date="2019" name="Int. J. Syst. Evol. Microbiol.">
        <title>The Global Catalogue of Microorganisms (GCM) 10K type strain sequencing project: providing services to taxonomists for standard genome sequencing and annotation.</title>
        <authorList>
            <consortium name="The Broad Institute Genomics Platform"/>
            <consortium name="The Broad Institute Genome Sequencing Center for Infectious Disease"/>
            <person name="Wu L."/>
            <person name="Ma J."/>
        </authorList>
    </citation>
    <scope>NUCLEOTIDE SEQUENCE [LARGE SCALE GENOMIC DNA]</scope>
    <source>
        <strain evidence="10">CCUG 58728</strain>
    </source>
</reference>
<proteinExistence type="inferred from homology"/>
<feature type="coiled-coil region" evidence="6">
    <location>
        <begin position="723"/>
        <end position="785"/>
    </location>
</feature>
<dbReference type="Pfam" id="PF13087">
    <property type="entry name" value="AAA_12"/>
    <property type="match status" value="1"/>
</dbReference>
<dbReference type="InterPro" id="IPR041677">
    <property type="entry name" value="DNA2/NAM7_AAA_11"/>
</dbReference>
<dbReference type="EMBL" id="JBHSAC010000059">
    <property type="protein sequence ID" value="MFC3932560.1"/>
    <property type="molecule type" value="Genomic_DNA"/>
</dbReference>
<evidence type="ECO:0000256" key="1">
    <source>
        <dbReference type="ARBA" id="ARBA00007913"/>
    </source>
</evidence>
<comment type="caution">
    <text evidence="9">The sequence shown here is derived from an EMBL/GenBank/DDBJ whole genome shotgun (WGS) entry which is preliminary data.</text>
</comment>
<dbReference type="InterPro" id="IPR027417">
    <property type="entry name" value="P-loop_NTPase"/>
</dbReference>
<dbReference type="InterPro" id="IPR050534">
    <property type="entry name" value="Coronavir_polyprotein_1ab"/>
</dbReference>
<accession>A0ABV8D2P6</accession>
<sequence length="1472" mass="169772">MASLRLEEKILDYWYTLDFLEQENFPTINNEKLQENKEKLQENKKTKFVTIELDETTDLMNQVSHQAKKHKMSCWGNITVYIGKVIRECCIETLVSTFPQIGIDVQEVENRPERNGQYVACASMQLTSEGVYIKDSLSLSPVLWATVQTQKGLSENLSNQLDKDYYILASQAVEEKYLDGLEEGEVLDAKTKFKDIYSHIENHYLARLISQQEHDYKFAVALSFHMFENEEEKNKKEEDYYSGLSNSYFNNDLKTVLDLVKSPKKTVPKHVIHYIKSSCKVGSDSSKSNRIDLVRPETRKVFQKQFQKILSIENAPLAKWPSKFRSAFMQQAAINLAINKEVRKKLLEDNEDSGDIFSVNGPPGTGKTTLLKEVVTHNVVERAKLLVKYSHPDEAFQEHSFLKGDKIGNAYSNKVPKWYSLKNDEINNFSMLVVSSNNNAVENISRELPLEDKLLEDLEIDQTHNLEEQRNLKEVKDLFDVSKSITKELYFDNKKRIPHNDIYFSYLASKNTKNNDQAWGVISAPLGKKENIKNFYYNVLNHFIYQGNEDIEKRVHRYKKARENFSRQLNLVEQIQEELACICRLGSRKTTLVEAIDKIKLEYQEYLDKSNQERKTIQNLKSKKEKKIQHKSKKIGLLELEFNTLKESKNVAEQEERADEEKISQLLQKKLETVQSLGKKPLIFFWKRTDYERRAKVVDEVVDDLNKQVKRIESSFEKDRSAIKVLSNKIEKLTIELDALKADKNNLESEKAELENKEKIIEERLSDLLDKRRKNEQELEHVSNKYTELLGSSDRLSELNEEFVTKLLSEDDDVSADAQATAPWFTSKFDREREKLFYYALMLNKEFILSSKHCRSNFKSLGHYWGLYNGDENEKVIYHKEDRVACAKALYQTLFLLVPVISSTFASIEKFLGDIGSEAFGMLIVDEAGQAQPQMAVGALYRSRSAVIVGDPKQVEPVVSDDLKLLKKTFKDDDLLPLTTSKSISVQNCADEMNYFGTYIDDTSRSDDPEWIGLPLLIHRRCVSPMYDISNKISYNGMMKQKTVPAKKALEENFIYKKSQWVQIRGNERGKKDHFVKEQGKKVIEMLECAFANQTNTSKLSQNSNGPNLYIISPFKTVIDGLRKDIRNHTKNNPESALVKFGKIDSWLADNLGTVHTFQGKEANEVIFVLGCDRKSKGAVRWVNDNVVNVAVTRAKYRLYVVGDSSVWLENSNLQITYSILATHAIKEIHSISKNENLDESSKKVAMQDAATALPSISSFPINETQNTIDGQSDYVVDVDGLITGLKLYDFMNQDFTQEELERFGFSESNDLQEFSDEVRQNLEYGMKLYFLLFPILNHLDASCCAVLFCKAIELQMKECFEQGLKRTFPDYQSKGRRLVEVPSKDFTLGAFKFIIGKNIDEIQRKTPGKNRDWWEEFNERLKSCTNSRNECCHSGPFNRKQLSDLLKEMFMPGELLDKGIMFESRIGKLLR</sequence>
<dbReference type="Proteomes" id="UP001595901">
    <property type="component" value="Unassembled WGS sequence"/>
</dbReference>
<evidence type="ECO:0000313" key="9">
    <source>
        <dbReference type="EMBL" id="MFC3932560.1"/>
    </source>
</evidence>
<feature type="coiled-coil region" evidence="6">
    <location>
        <begin position="548"/>
        <end position="578"/>
    </location>
</feature>
<dbReference type="GO" id="GO:0004386">
    <property type="term" value="F:helicase activity"/>
    <property type="evidence" value="ECO:0007669"/>
    <property type="project" value="UniProtKB-KW"/>
</dbReference>
<protein>
    <submittedName>
        <fullName evidence="9">DEAD/DEAH box helicase</fullName>
    </submittedName>
</protein>
<dbReference type="Pfam" id="PF13086">
    <property type="entry name" value="AAA_11"/>
    <property type="match status" value="1"/>
</dbReference>
<evidence type="ECO:0000259" key="7">
    <source>
        <dbReference type="Pfam" id="PF13086"/>
    </source>
</evidence>
<evidence type="ECO:0000256" key="6">
    <source>
        <dbReference type="SAM" id="Coils"/>
    </source>
</evidence>
<evidence type="ECO:0000313" key="10">
    <source>
        <dbReference type="Proteomes" id="UP001595901"/>
    </source>
</evidence>
<dbReference type="Gene3D" id="3.40.50.300">
    <property type="entry name" value="P-loop containing nucleotide triphosphate hydrolases"/>
    <property type="match status" value="3"/>
</dbReference>
<dbReference type="RefSeq" id="WP_380432056.1">
    <property type="nucleotide sequence ID" value="NZ_JBHSAC010000059.1"/>
</dbReference>
<keyword evidence="4 9" id="KW-0347">Helicase</keyword>
<feature type="coiled-coil region" evidence="6">
    <location>
        <begin position="603"/>
        <end position="669"/>
    </location>
</feature>
<keyword evidence="3" id="KW-0378">Hydrolase</keyword>
<keyword evidence="10" id="KW-1185">Reference proteome</keyword>
<evidence type="ECO:0000256" key="2">
    <source>
        <dbReference type="ARBA" id="ARBA00022741"/>
    </source>
</evidence>
<keyword evidence="2" id="KW-0547">Nucleotide-binding</keyword>